<evidence type="ECO:0000256" key="1">
    <source>
        <dbReference type="SAM" id="SignalP"/>
    </source>
</evidence>
<feature type="signal peptide" evidence="1">
    <location>
        <begin position="1"/>
        <end position="25"/>
    </location>
</feature>
<keyword evidence="3" id="KW-1185">Reference proteome</keyword>
<dbReference type="NCBIfam" id="TIGR04433">
    <property type="entry name" value="UrcA_uranyl"/>
    <property type="match status" value="1"/>
</dbReference>
<keyword evidence="1" id="KW-0732">Signal</keyword>
<evidence type="ECO:0000313" key="2">
    <source>
        <dbReference type="EMBL" id="QNN68295.1"/>
    </source>
</evidence>
<dbReference type="InterPro" id="IPR030972">
    <property type="entry name" value="UrcA_uranyl"/>
</dbReference>
<accession>A0A7G9SKC0</accession>
<protein>
    <submittedName>
        <fullName evidence="2">UrcA family protein</fullName>
    </submittedName>
</protein>
<dbReference type="Proteomes" id="UP000515971">
    <property type="component" value="Chromosome"/>
</dbReference>
<dbReference type="KEGG" id="slut:H9L13_05345"/>
<sequence length="115" mass="11425">MTKTIPALAAIAVAAALLVPTVSQAASADAMTVSYADLNLRGQAGRDTLVRRINFAASSVCAVRQATDLAALGAASDCQDGAIARAQPAFDAAVRAALNPTVTVSSAAALIVTGQ</sequence>
<gene>
    <name evidence="2" type="ORF">H9L13_05345</name>
</gene>
<organism evidence="2 3">
    <name type="scientific">Sphingomonas lutea</name>
    <dbReference type="NCBI Taxonomy" id="1045317"/>
    <lineage>
        <taxon>Bacteria</taxon>
        <taxon>Pseudomonadati</taxon>
        <taxon>Pseudomonadota</taxon>
        <taxon>Alphaproteobacteria</taxon>
        <taxon>Sphingomonadales</taxon>
        <taxon>Sphingomonadaceae</taxon>
        <taxon>Sphingomonas</taxon>
    </lineage>
</organism>
<evidence type="ECO:0000313" key="3">
    <source>
        <dbReference type="Proteomes" id="UP000515971"/>
    </source>
</evidence>
<name>A0A7G9SKC0_9SPHN</name>
<dbReference type="EMBL" id="CP060718">
    <property type="protein sequence ID" value="QNN68295.1"/>
    <property type="molecule type" value="Genomic_DNA"/>
</dbReference>
<reference evidence="2 3" key="1">
    <citation type="submission" date="2020-08" db="EMBL/GenBank/DDBJ databases">
        <title>Genome sequence of Sphingomonas lutea KCTC 23642T.</title>
        <authorList>
            <person name="Hyun D.-W."/>
            <person name="Bae J.-W."/>
        </authorList>
    </citation>
    <scope>NUCLEOTIDE SEQUENCE [LARGE SCALE GENOMIC DNA]</scope>
    <source>
        <strain evidence="2 3">KCTC 23642</strain>
    </source>
</reference>
<feature type="chain" id="PRO_5028942483" evidence="1">
    <location>
        <begin position="26"/>
        <end position="115"/>
    </location>
</feature>
<proteinExistence type="predicted"/>
<dbReference type="AlphaFoldDB" id="A0A7G9SKC0"/>
<dbReference type="RefSeq" id="WP_187539676.1">
    <property type="nucleotide sequence ID" value="NZ_BAABJT010000001.1"/>
</dbReference>